<dbReference type="EMBL" id="CP042906">
    <property type="protein sequence ID" value="QEX16602.1"/>
    <property type="molecule type" value="Genomic_DNA"/>
</dbReference>
<proteinExistence type="predicted"/>
<organism evidence="3 4">
    <name type="scientific">Hypericibacter terrae</name>
    <dbReference type="NCBI Taxonomy" id="2602015"/>
    <lineage>
        <taxon>Bacteria</taxon>
        <taxon>Pseudomonadati</taxon>
        <taxon>Pseudomonadota</taxon>
        <taxon>Alphaproteobacteria</taxon>
        <taxon>Rhodospirillales</taxon>
        <taxon>Dongiaceae</taxon>
        <taxon>Hypericibacter</taxon>
    </lineage>
</organism>
<dbReference type="SUPFAM" id="SSF52499">
    <property type="entry name" value="Isochorismatase-like hydrolases"/>
    <property type="match status" value="1"/>
</dbReference>
<dbReference type="RefSeq" id="WP_151176940.1">
    <property type="nucleotide sequence ID" value="NZ_CP042906.1"/>
</dbReference>
<dbReference type="Gene3D" id="3.40.50.850">
    <property type="entry name" value="Isochorismatase-like"/>
    <property type="match status" value="1"/>
</dbReference>
<dbReference type="GO" id="GO:0016787">
    <property type="term" value="F:hydrolase activity"/>
    <property type="evidence" value="ECO:0007669"/>
    <property type="project" value="UniProtKB-KW"/>
</dbReference>
<dbReference type="CDD" id="cd00431">
    <property type="entry name" value="cysteine_hydrolases"/>
    <property type="match status" value="1"/>
</dbReference>
<dbReference type="KEGG" id="htq:FRZ44_18970"/>
<dbReference type="InterPro" id="IPR036380">
    <property type="entry name" value="Isochorismatase-like_sf"/>
</dbReference>
<reference evidence="3 4" key="1">
    <citation type="submission" date="2019-08" db="EMBL/GenBank/DDBJ databases">
        <title>Hyperibacter terrae gen. nov., sp. nov. and Hyperibacter viscosus sp. nov., two new members in the family Rhodospirillaceae isolated from the rhizosphere of Hypericum perforatum.</title>
        <authorList>
            <person name="Noviana Z."/>
        </authorList>
    </citation>
    <scope>NUCLEOTIDE SEQUENCE [LARGE SCALE GENOMIC DNA]</scope>
    <source>
        <strain evidence="3 4">R5913</strain>
    </source>
</reference>
<protein>
    <submittedName>
        <fullName evidence="3">Isochorismatase</fullName>
    </submittedName>
</protein>
<evidence type="ECO:0000313" key="4">
    <source>
        <dbReference type="Proteomes" id="UP000326202"/>
    </source>
</evidence>
<dbReference type="Pfam" id="PF00857">
    <property type="entry name" value="Isochorismatase"/>
    <property type="match status" value="1"/>
</dbReference>
<sequence>MTYVIRPDSPEAMGPRYRERAIVPARTALLSVDMQNADCAAKVRHRPLEPTPKNDGYRYFYDRLEKLVIPNQRRLQAATRKMGIENIYIVIESLTRDGRDRGIDHKASQMHYPRGSWEAAVIDEVAPEEDDIIIRKTASGPFGTTNLDYLLRNMGFDQIIVFGVLSDQCVENTVRVGGDLGYLVTLVTDCCATYSQERQDFSERAIKGYCRQRTTDQLIAELADVAKSGPGSLTAA</sequence>
<dbReference type="AlphaFoldDB" id="A0A5J6MGK2"/>
<keyword evidence="1" id="KW-0378">Hydrolase</keyword>
<evidence type="ECO:0000256" key="1">
    <source>
        <dbReference type="ARBA" id="ARBA00022801"/>
    </source>
</evidence>
<dbReference type="PANTHER" id="PTHR43540">
    <property type="entry name" value="PEROXYUREIDOACRYLATE/UREIDOACRYLATE AMIDOHYDROLASE-RELATED"/>
    <property type="match status" value="1"/>
</dbReference>
<name>A0A5J6MGK2_9PROT</name>
<evidence type="ECO:0000259" key="2">
    <source>
        <dbReference type="Pfam" id="PF00857"/>
    </source>
</evidence>
<accession>A0A5J6MGK2</accession>
<gene>
    <name evidence="3" type="ORF">FRZ44_18970</name>
</gene>
<dbReference type="InterPro" id="IPR000868">
    <property type="entry name" value="Isochorismatase-like_dom"/>
</dbReference>
<evidence type="ECO:0000313" key="3">
    <source>
        <dbReference type="EMBL" id="QEX16602.1"/>
    </source>
</evidence>
<dbReference type="InterPro" id="IPR050272">
    <property type="entry name" value="Isochorismatase-like_hydrls"/>
</dbReference>
<dbReference type="PANTHER" id="PTHR43540:SF1">
    <property type="entry name" value="ISOCHORISMATASE HYDROLASE"/>
    <property type="match status" value="1"/>
</dbReference>
<feature type="domain" description="Isochorismatase-like" evidence="2">
    <location>
        <begin position="27"/>
        <end position="210"/>
    </location>
</feature>
<dbReference type="OrthoDB" id="9807387at2"/>
<keyword evidence="4" id="KW-1185">Reference proteome</keyword>
<dbReference type="Proteomes" id="UP000326202">
    <property type="component" value="Chromosome"/>
</dbReference>